<dbReference type="Gene3D" id="3.40.50.2300">
    <property type="match status" value="1"/>
</dbReference>
<dbReference type="EMBL" id="JBHRTA010000060">
    <property type="protein sequence ID" value="MFC3199760.1"/>
    <property type="molecule type" value="Genomic_DNA"/>
</dbReference>
<dbReference type="InterPro" id="IPR011006">
    <property type="entry name" value="CheY-like_superfamily"/>
</dbReference>
<comment type="caution">
    <text evidence="1">The sequence shown here is derived from an EMBL/GenBank/DDBJ whole genome shotgun (WGS) entry which is preliminary data.</text>
</comment>
<dbReference type="Proteomes" id="UP001595526">
    <property type="component" value="Unassembled WGS sequence"/>
</dbReference>
<organism evidence="1 2">
    <name type="scientific">Parapedobacter deserti</name>
    <dbReference type="NCBI Taxonomy" id="1912957"/>
    <lineage>
        <taxon>Bacteria</taxon>
        <taxon>Pseudomonadati</taxon>
        <taxon>Bacteroidota</taxon>
        <taxon>Sphingobacteriia</taxon>
        <taxon>Sphingobacteriales</taxon>
        <taxon>Sphingobacteriaceae</taxon>
        <taxon>Parapedobacter</taxon>
    </lineage>
</organism>
<evidence type="ECO:0000313" key="1">
    <source>
        <dbReference type="EMBL" id="MFC3199760.1"/>
    </source>
</evidence>
<dbReference type="RefSeq" id="WP_379025693.1">
    <property type="nucleotide sequence ID" value="NZ_JBHRTA010000060.1"/>
</dbReference>
<accession>A0ABV7JNS4</accession>
<gene>
    <name evidence="1" type="ORF">ACFOET_19230</name>
</gene>
<protein>
    <submittedName>
        <fullName evidence="1">Response regulator transcription factor</fullName>
    </submittedName>
</protein>
<name>A0ABV7JNS4_9SPHI</name>
<sequence length="63" mass="7344">MENKLINPQKINLLLVDDHQLFVDGLRSILENHPRFTVWRTARDGREASSFCNTTNLMSLSWT</sequence>
<keyword evidence="2" id="KW-1185">Reference proteome</keyword>
<reference evidence="2" key="1">
    <citation type="journal article" date="2019" name="Int. J. Syst. Evol. Microbiol.">
        <title>The Global Catalogue of Microorganisms (GCM) 10K type strain sequencing project: providing services to taxonomists for standard genome sequencing and annotation.</title>
        <authorList>
            <consortium name="The Broad Institute Genomics Platform"/>
            <consortium name="The Broad Institute Genome Sequencing Center for Infectious Disease"/>
            <person name="Wu L."/>
            <person name="Ma J."/>
        </authorList>
    </citation>
    <scope>NUCLEOTIDE SEQUENCE [LARGE SCALE GENOMIC DNA]</scope>
    <source>
        <strain evidence="2">KCTC 52416</strain>
    </source>
</reference>
<proteinExistence type="predicted"/>
<evidence type="ECO:0000313" key="2">
    <source>
        <dbReference type="Proteomes" id="UP001595526"/>
    </source>
</evidence>
<dbReference type="SUPFAM" id="SSF52172">
    <property type="entry name" value="CheY-like"/>
    <property type="match status" value="1"/>
</dbReference>